<feature type="transmembrane region" description="Helical" evidence="1">
    <location>
        <begin position="12"/>
        <end position="35"/>
    </location>
</feature>
<evidence type="ECO:0000313" key="3">
    <source>
        <dbReference type="Proteomes" id="UP000249725"/>
    </source>
</evidence>
<reference evidence="3" key="1">
    <citation type="submission" date="2018-05" db="EMBL/GenBank/DDBJ databases">
        <authorList>
            <person name="Li X."/>
        </authorList>
    </citation>
    <scope>NUCLEOTIDE SEQUENCE [LARGE SCALE GENOMIC DNA]</scope>
    <source>
        <strain evidence="3">YIM 73061</strain>
    </source>
</reference>
<keyword evidence="1" id="KW-0472">Membrane</keyword>
<name>A0A328ABW9_9CAUL</name>
<keyword evidence="1" id="KW-1133">Transmembrane helix</keyword>
<proteinExistence type="predicted"/>
<organism evidence="2 3">
    <name type="scientific">Phenylobacterium deserti</name>
    <dbReference type="NCBI Taxonomy" id="1914756"/>
    <lineage>
        <taxon>Bacteria</taxon>
        <taxon>Pseudomonadati</taxon>
        <taxon>Pseudomonadota</taxon>
        <taxon>Alphaproteobacteria</taxon>
        <taxon>Caulobacterales</taxon>
        <taxon>Caulobacteraceae</taxon>
        <taxon>Phenylobacterium</taxon>
    </lineage>
</organism>
<gene>
    <name evidence="2" type="ORF">DJ018_13215</name>
</gene>
<accession>A0A328ABW9</accession>
<keyword evidence="1" id="KW-0812">Transmembrane</keyword>
<evidence type="ECO:0000313" key="2">
    <source>
        <dbReference type="EMBL" id="RAK52109.1"/>
    </source>
</evidence>
<dbReference type="AlphaFoldDB" id="A0A328ABW9"/>
<keyword evidence="3" id="KW-1185">Reference proteome</keyword>
<comment type="caution">
    <text evidence="2">The sequence shown here is derived from an EMBL/GenBank/DDBJ whole genome shotgun (WGS) entry which is preliminary data.</text>
</comment>
<evidence type="ECO:0000256" key="1">
    <source>
        <dbReference type="SAM" id="Phobius"/>
    </source>
</evidence>
<dbReference type="Proteomes" id="UP000249725">
    <property type="component" value="Unassembled WGS sequence"/>
</dbReference>
<sequence length="64" mass="7139">MRGENWMRSKRILGAVTRACALVPLWALVAFAWLLRKTLTPAARIAGTVEDFALTLIERLRGEG</sequence>
<protein>
    <submittedName>
        <fullName evidence="2">Uncharacterized protein</fullName>
    </submittedName>
</protein>
<dbReference type="EMBL" id="QFYR01000003">
    <property type="protein sequence ID" value="RAK52109.1"/>
    <property type="molecule type" value="Genomic_DNA"/>
</dbReference>